<evidence type="ECO:0000313" key="2">
    <source>
        <dbReference type="Proteomes" id="UP001500058"/>
    </source>
</evidence>
<name>A0ABN3IGX0_9ACTN</name>
<comment type="caution">
    <text evidence="1">The sequence shown here is derived from an EMBL/GenBank/DDBJ whole genome shotgun (WGS) entry which is preliminary data.</text>
</comment>
<gene>
    <name evidence="1" type="ORF">GCM10010420_35100</name>
</gene>
<sequence length="263" mass="29364">MAPLPNASAPVRIMEVSGEDYRRAFELFLAGTDEKAVTHEYLTELVERLPRRGLFLDVGAGNGVTTRHVGRYFERVVAVEPSGHMRRALRRRCPDAVVLPEPVDRLDLDLRPDLVLCSHVLYYLPEEEWEPTVRRLLGWVAPGGELVVVLQNPENDCMRMVRHFTPARFDLSGLAGRLAEDGGGTAGDVLLETLPVRYRATGLAEAVDVAELMVNVPSLRDRDPLPSRQDLADYLLAECSDPQGGITVTHTHDVLRVRRARSR</sequence>
<dbReference type="Pfam" id="PF13489">
    <property type="entry name" value="Methyltransf_23"/>
    <property type="match status" value="1"/>
</dbReference>
<proteinExistence type="predicted"/>
<dbReference type="SUPFAM" id="SSF53335">
    <property type="entry name" value="S-adenosyl-L-methionine-dependent methyltransferases"/>
    <property type="match status" value="1"/>
</dbReference>
<dbReference type="EMBL" id="BAAATJ010000016">
    <property type="protein sequence ID" value="GAA2404549.1"/>
    <property type="molecule type" value="Genomic_DNA"/>
</dbReference>
<dbReference type="CDD" id="cd02440">
    <property type="entry name" value="AdoMet_MTases"/>
    <property type="match status" value="1"/>
</dbReference>
<organism evidence="1 2">
    <name type="scientific">Streptomyces glaucosporus</name>
    <dbReference type="NCBI Taxonomy" id="284044"/>
    <lineage>
        <taxon>Bacteria</taxon>
        <taxon>Bacillati</taxon>
        <taxon>Actinomycetota</taxon>
        <taxon>Actinomycetes</taxon>
        <taxon>Kitasatosporales</taxon>
        <taxon>Streptomycetaceae</taxon>
        <taxon>Streptomyces</taxon>
    </lineage>
</organism>
<evidence type="ECO:0008006" key="3">
    <source>
        <dbReference type="Google" id="ProtNLM"/>
    </source>
</evidence>
<dbReference type="Gene3D" id="3.40.50.150">
    <property type="entry name" value="Vaccinia Virus protein VP39"/>
    <property type="match status" value="1"/>
</dbReference>
<protein>
    <recommendedName>
        <fullName evidence="3">Methyltransferase</fullName>
    </recommendedName>
</protein>
<accession>A0ABN3IGX0</accession>
<dbReference type="RefSeq" id="WP_344631994.1">
    <property type="nucleotide sequence ID" value="NZ_BAAATJ010000016.1"/>
</dbReference>
<dbReference type="InterPro" id="IPR029063">
    <property type="entry name" value="SAM-dependent_MTases_sf"/>
</dbReference>
<reference evidence="1 2" key="1">
    <citation type="journal article" date="2019" name="Int. J. Syst. Evol. Microbiol.">
        <title>The Global Catalogue of Microorganisms (GCM) 10K type strain sequencing project: providing services to taxonomists for standard genome sequencing and annotation.</title>
        <authorList>
            <consortium name="The Broad Institute Genomics Platform"/>
            <consortium name="The Broad Institute Genome Sequencing Center for Infectious Disease"/>
            <person name="Wu L."/>
            <person name="Ma J."/>
        </authorList>
    </citation>
    <scope>NUCLEOTIDE SEQUENCE [LARGE SCALE GENOMIC DNA]</scope>
    <source>
        <strain evidence="1 2">JCM 6921</strain>
    </source>
</reference>
<dbReference type="Proteomes" id="UP001500058">
    <property type="component" value="Unassembled WGS sequence"/>
</dbReference>
<keyword evidence="2" id="KW-1185">Reference proteome</keyword>
<evidence type="ECO:0000313" key="1">
    <source>
        <dbReference type="EMBL" id="GAA2404549.1"/>
    </source>
</evidence>